<evidence type="ECO:0000313" key="7">
    <source>
        <dbReference type="EMBL" id="MBB4961798.1"/>
    </source>
</evidence>
<dbReference type="PRINTS" id="PR00301">
    <property type="entry name" value="HEATSHOCK70"/>
</dbReference>
<dbReference type="SUPFAM" id="SSF53067">
    <property type="entry name" value="Actin-like ATPase domain"/>
    <property type="match status" value="2"/>
</dbReference>
<evidence type="ECO:0000313" key="8">
    <source>
        <dbReference type="Proteomes" id="UP000578819"/>
    </source>
</evidence>
<dbReference type="GO" id="GO:0140662">
    <property type="term" value="F:ATP-dependent protein folding chaperone"/>
    <property type="evidence" value="ECO:0007669"/>
    <property type="project" value="InterPro"/>
</dbReference>
<evidence type="ECO:0000256" key="1">
    <source>
        <dbReference type="ARBA" id="ARBA00007381"/>
    </source>
</evidence>
<dbReference type="Proteomes" id="UP000578819">
    <property type="component" value="Unassembled WGS sequence"/>
</dbReference>
<evidence type="ECO:0000256" key="6">
    <source>
        <dbReference type="SAM" id="MobiDB-lite"/>
    </source>
</evidence>
<dbReference type="PROSITE" id="PS01036">
    <property type="entry name" value="HSP70_3"/>
    <property type="match status" value="1"/>
</dbReference>
<dbReference type="RefSeq" id="WP_184537572.1">
    <property type="nucleotide sequence ID" value="NZ_JACHJW010000001.1"/>
</dbReference>
<gene>
    <name evidence="7" type="ORF">FHR38_005531</name>
</gene>
<dbReference type="GO" id="GO:0005524">
    <property type="term" value="F:ATP binding"/>
    <property type="evidence" value="ECO:0007669"/>
    <property type="project" value="UniProtKB-KW"/>
</dbReference>
<dbReference type="InterPro" id="IPR043129">
    <property type="entry name" value="ATPase_NBD"/>
</dbReference>
<comment type="similarity">
    <text evidence="1">Belongs to the heat shock protein 70 family.</text>
</comment>
<dbReference type="InterPro" id="IPR013126">
    <property type="entry name" value="Hsp_70_fam"/>
</dbReference>
<dbReference type="InterPro" id="IPR011047">
    <property type="entry name" value="Quinoprotein_ADH-like_sf"/>
</dbReference>
<evidence type="ECO:0000256" key="5">
    <source>
        <dbReference type="ARBA" id="ARBA00023186"/>
    </source>
</evidence>
<dbReference type="SUPFAM" id="SSF50998">
    <property type="entry name" value="Quinoprotein alcohol dehydrogenase-like"/>
    <property type="match status" value="1"/>
</dbReference>
<feature type="compositionally biased region" description="Pro residues" evidence="6">
    <location>
        <begin position="423"/>
        <end position="445"/>
    </location>
</feature>
<dbReference type="InterPro" id="IPR015943">
    <property type="entry name" value="WD40/YVTN_repeat-like_dom_sf"/>
</dbReference>
<proteinExistence type="inferred from homology"/>
<dbReference type="Gene3D" id="3.30.420.40">
    <property type="match status" value="2"/>
</dbReference>
<sequence length="963" mass="100542">MANPARLAVDLGTTHTVAVVHRVDQQPRSLLFDGSPLLASGVFVDVVGTVHTGRDATRLGAAEPERFEPHPKRRIDEGWVLLGEAELAVTALLAAVLRRVVEEARHAGVEPATDGTILTCPADWGQPRREVLREAARLAGLGQVQLVDEPIAAATYCVQVLGQQVPVGGHLGIFDLGGGTLDVAVVRREAVGLRVLATGGLDDLGGLDIDEALVAHLGQLAGIRDADLWQRLREPQTAADRRDRQSFWTEVRSAKEMLSRTTVAPAHIPGLDEPMHLTREELDRIASPLVARGVDEIRRVLQRAGVAPGSLAGLLLVGGASRMPLVATRLHARLGVAPSVPEQPELPVAYGALVYATAAGTADVRDPAIAGTPSPSPANPSSPPPPAPPPSPPAPPAPPPPPSPSPSPSPSSPVSPAGATFAPAPPMSPAPAPAGTPAATPPPVSPGWSPGFGPPPGGPAFPPIKTIAPPRRPVRRAVTVVVLLAVLAGCVGAVVKGGQWVTDALGEGSTGSGTGGSGGLGIGGDAKGGGQRSGQGKLDQITEITSSQAGATTTTIADGHVVTAYAGNGITQVMSQLAGGGQAPRWTTNVRMEPTEVRLTPVADLIIVDGERSVTHDSRDIRAVLSAADGKVLWQKPWEDRVDIAYYGTDVVTEVRDGIYDNAAERVDLRTGKRKWHRPGNDDLLTPGEHRLAAMRILPSADTPAGPGLLPTAKSGIRETMTASDTMVELNTDKQVGYAFDARTNARLGTGKLPLEAAVWVGFDKLAIGKQHRSASGGRAVLAAYAVPHFKPAWSLPLTAGFDIEDVAVCGPRLVCAAIDTPQDDGDYTVAVDIDTGKESWRVKVDWSDQETWQVNGGVLLFGEGPFDSIRDPKVLDFTGKELRSFANSPSIVATAAGRMVLANYDGRNSQWQVWVLEAATGKATGAANVGADLPEAVYLDGDFVTVTTKDRRTLVLKIGSLA</sequence>
<accession>A0A7W7SVN4</accession>
<feature type="compositionally biased region" description="Pro residues" evidence="6">
    <location>
        <begin position="374"/>
        <end position="413"/>
    </location>
</feature>
<keyword evidence="8" id="KW-1185">Reference proteome</keyword>
<keyword evidence="3" id="KW-0067">ATP-binding</keyword>
<name>A0A7W7SVN4_9ACTN</name>
<dbReference type="Gene3D" id="3.90.640.10">
    <property type="entry name" value="Actin, Chain A, domain 4"/>
    <property type="match status" value="1"/>
</dbReference>
<dbReference type="PANTHER" id="PTHR42749:SF1">
    <property type="entry name" value="CELL SHAPE-DETERMINING PROTEIN MREB"/>
    <property type="match status" value="1"/>
</dbReference>
<keyword evidence="5" id="KW-0143">Chaperone</keyword>
<keyword evidence="4" id="KW-0346">Stress response</keyword>
<feature type="region of interest" description="Disordered" evidence="6">
    <location>
        <begin position="508"/>
        <end position="538"/>
    </location>
</feature>
<evidence type="ECO:0000256" key="4">
    <source>
        <dbReference type="ARBA" id="ARBA00023016"/>
    </source>
</evidence>
<feature type="region of interest" description="Disordered" evidence="6">
    <location>
        <begin position="365"/>
        <end position="463"/>
    </location>
</feature>
<feature type="compositionally biased region" description="Pro residues" evidence="6">
    <location>
        <begin position="452"/>
        <end position="462"/>
    </location>
</feature>
<dbReference type="InterPro" id="IPR018181">
    <property type="entry name" value="Heat_shock_70_CS"/>
</dbReference>
<organism evidence="7 8">
    <name type="scientific">Micromonospora polyrhachis</name>
    <dbReference type="NCBI Taxonomy" id="1282883"/>
    <lineage>
        <taxon>Bacteria</taxon>
        <taxon>Bacillati</taxon>
        <taxon>Actinomycetota</taxon>
        <taxon>Actinomycetes</taxon>
        <taxon>Micromonosporales</taxon>
        <taxon>Micromonosporaceae</taxon>
        <taxon>Micromonospora</taxon>
    </lineage>
</organism>
<reference evidence="7 8" key="1">
    <citation type="submission" date="2020-08" db="EMBL/GenBank/DDBJ databases">
        <title>Sequencing the genomes of 1000 actinobacteria strains.</title>
        <authorList>
            <person name="Klenk H.-P."/>
        </authorList>
    </citation>
    <scope>NUCLEOTIDE SEQUENCE [LARGE SCALE GENOMIC DNA]</scope>
    <source>
        <strain evidence="7 8">DSM 45886</strain>
    </source>
</reference>
<comment type="caution">
    <text evidence="7">The sequence shown here is derived from an EMBL/GenBank/DDBJ whole genome shotgun (WGS) entry which is preliminary data.</text>
</comment>
<dbReference type="PANTHER" id="PTHR42749">
    <property type="entry name" value="CELL SHAPE-DETERMINING PROTEIN MREB"/>
    <property type="match status" value="1"/>
</dbReference>
<feature type="compositionally biased region" description="Gly residues" evidence="6">
    <location>
        <begin position="508"/>
        <end position="533"/>
    </location>
</feature>
<dbReference type="Gene3D" id="2.130.10.10">
    <property type="entry name" value="YVTN repeat-like/Quinoprotein amine dehydrogenase"/>
    <property type="match status" value="2"/>
</dbReference>
<protein>
    <submittedName>
        <fullName evidence="7">Actin-like ATPase involved in cell morphogenesis</fullName>
    </submittedName>
</protein>
<keyword evidence="2" id="KW-0547">Nucleotide-binding</keyword>
<dbReference type="EMBL" id="JACHJW010000001">
    <property type="protein sequence ID" value="MBB4961798.1"/>
    <property type="molecule type" value="Genomic_DNA"/>
</dbReference>
<dbReference type="AlphaFoldDB" id="A0A7W7SVN4"/>
<evidence type="ECO:0000256" key="2">
    <source>
        <dbReference type="ARBA" id="ARBA00022741"/>
    </source>
</evidence>
<dbReference type="Pfam" id="PF00012">
    <property type="entry name" value="HSP70"/>
    <property type="match status" value="1"/>
</dbReference>
<evidence type="ECO:0000256" key="3">
    <source>
        <dbReference type="ARBA" id="ARBA00022840"/>
    </source>
</evidence>